<evidence type="ECO:0000313" key="1">
    <source>
        <dbReference type="EMBL" id="KAL3834868.1"/>
    </source>
</evidence>
<organism evidence="1 2">
    <name type="scientific">Penstemon smallii</name>
    <dbReference type="NCBI Taxonomy" id="265156"/>
    <lineage>
        <taxon>Eukaryota</taxon>
        <taxon>Viridiplantae</taxon>
        <taxon>Streptophyta</taxon>
        <taxon>Embryophyta</taxon>
        <taxon>Tracheophyta</taxon>
        <taxon>Spermatophyta</taxon>
        <taxon>Magnoliopsida</taxon>
        <taxon>eudicotyledons</taxon>
        <taxon>Gunneridae</taxon>
        <taxon>Pentapetalae</taxon>
        <taxon>asterids</taxon>
        <taxon>lamiids</taxon>
        <taxon>Lamiales</taxon>
        <taxon>Plantaginaceae</taxon>
        <taxon>Cheloneae</taxon>
        <taxon>Penstemon</taxon>
    </lineage>
</organism>
<sequence length="81" mass="9638">MYAMYLFYGDDEIVLLVFGQSEFSIHLEVLFRACYLDKIFIKIPFFLVGLDHIRIQCMLDLIYVRFEAAQILDIIMYSSKQ</sequence>
<gene>
    <name evidence="1" type="ORF">ACJIZ3_009604</name>
</gene>
<protein>
    <submittedName>
        <fullName evidence="1">Uncharacterized protein</fullName>
    </submittedName>
</protein>
<reference evidence="1 2" key="1">
    <citation type="submission" date="2024-12" db="EMBL/GenBank/DDBJ databases">
        <title>The unique morphological basis and parallel evolutionary history of personate flowers in Penstemon.</title>
        <authorList>
            <person name="Depatie T.H."/>
            <person name="Wessinger C.A."/>
        </authorList>
    </citation>
    <scope>NUCLEOTIDE SEQUENCE [LARGE SCALE GENOMIC DNA]</scope>
    <source>
        <strain evidence="1">WTNN_2</strain>
        <tissue evidence="1">Leaf</tissue>
    </source>
</reference>
<comment type="caution">
    <text evidence="1">The sequence shown here is derived from an EMBL/GenBank/DDBJ whole genome shotgun (WGS) entry which is preliminary data.</text>
</comment>
<dbReference type="AlphaFoldDB" id="A0ABD3TER8"/>
<dbReference type="Proteomes" id="UP001634393">
    <property type="component" value="Unassembled WGS sequence"/>
</dbReference>
<keyword evidence="2" id="KW-1185">Reference proteome</keyword>
<proteinExistence type="predicted"/>
<evidence type="ECO:0000313" key="2">
    <source>
        <dbReference type="Proteomes" id="UP001634393"/>
    </source>
</evidence>
<accession>A0ABD3TER8</accession>
<name>A0ABD3TER8_9LAMI</name>
<dbReference type="EMBL" id="JBJXBP010000004">
    <property type="protein sequence ID" value="KAL3834868.1"/>
    <property type="molecule type" value="Genomic_DNA"/>
</dbReference>